<dbReference type="GO" id="GO:0006888">
    <property type="term" value="P:endoplasmic reticulum to Golgi vesicle-mediated transport"/>
    <property type="evidence" value="ECO:0007669"/>
    <property type="project" value="InterPro"/>
</dbReference>
<dbReference type="OrthoDB" id="411251at2759"/>
<feature type="transmembrane region" description="Helical" evidence="6">
    <location>
        <begin position="186"/>
        <end position="211"/>
    </location>
</feature>
<dbReference type="OMA" id="VMAMFGW"/>
<keyword evidence="4 6" id="KW-1133">Transmembrane helix</keyword>
<evidence type="ECO:0000256" key="1">
    <source>
        <dbReference type="ARBA" id="ARBA00004141"/>
    </source>
</evidence>
<keyword evidence="3 6" id="KW-0812">Transmembrane</keyword>
<proteinExistence type="inferred from homology"/>
<evidence type="ECO:0000256" key="3">
    <source>
        <dbReference type="ARBA" id="ARBA00022692"/>
    </source>
</evidence>
<dbReference type="PANTHER" id="PTHR21236:SF1">
    <property type="entry name" value="PROTEIN YIPF6"/>
    <property type="match status" value="1"/>
</dbReference>
<comment type="caution">
    <text evidence="6">Lacks conserved residue(s) required for the propagation of feature annotation.</text>
</comment>
<dbReference type="InterPro" id="IPR045231">
    <property type="entry name" value="Yip1/4-like"/>
</dbReference>
<dbReference type="AlphaFoldDB" id="A0A5J4YV94"/>
<feature type="domain" description="Yip1" evidence="7">
    <location>
        <begin position="86"/>
        <end position="238"/>
    </location>
</feature>
<dbReference type="InterPro" id="IPR006977">
    <property type="entry name" value="Yip1_dom"/>
</dbReference>
<evidence type="ECO:0000313" key="8">
    <source>
        <dbReference type="EMBL" id="KAA8494772.1"/>
    </source>
</evidence>
<feature type="transmembrane region" description="Helical" evidence="6">
    <location>
        <begin position="125"/>
        <end position="147"/>
    </location>
</feature>
<evidence type="ECO:0000256" key="2">
    <source>
        <dbReference type="ARBA" id="ARBA00010596"/>
    </source>
</evidence>
<comment type="similarity">
    <text evidence="2 6">Belongs to the YIP1 family.</text>
</comment>
<gene>
    <name evidence="8" type="ORF">FVE85_3013</name>
</gene>
<comment type="subcellular location">
    <subcellularLocation>
        <location evidence="6">Golgi apparatus membrane</location>
        <topology evidence="6">Multi-pass membrane protein</topology>
    </subcellularLocation>
    <subcellularLocation>
        <location evidence="1">Membrane</location>
        <topology evidence="1">Multi-pass membrane protein</topology>
    </subcellularLocation>
</comment>
<feature type="transmembrane region" description="Helical" evidence="6">
    <location>
        <begin position="223"/>
        <end position="241"/>
    </location>
</feature>
<organism evidence="8 9">
    <name type="scientific">Porphyridium purpureum</name>
    <name type="common">Red alga</name>
    <name type="synonym">Porphyridium cruentum</name>
    <dbReference type="NCBI Taxonomy" id="35688"/>
    <lineage>
        <taxon>Eukaryota</taxon>
        <taxon>Rhodophyta</taxon>
        <taxon>Bangiophyceae</taxon>
        <taxon>Porphyridiales</taxon>
        <taxon>Porphyridiaceae</taxon>
        <taxon>Porphyridium</taxon>
    </lineage>
</organism>
<dbReference type="GO" id="GO:0000139">
    <property type="term" value="C:Golgi membrane"/>
    <property type="evidence" value="ECO:0007669"/>
    <property type="project" value="UniProtKB-SubCell"/>
</dbReference>
<evidence type="ECO:0000256" key="6">
    <source>
        <dbReference type="RuleBase" id="RU361264"/>
    </source>
</evidence>
<keyword evidence="5 6" id="KW-0472">Membrane</keyword>
<keyword evidence="9" id="KW-1185">Reference proteome</keyword>
<evidence type="ECO:0000259" key="7">
    <source>
        <dbReference type="Pfam" id="PF04893"/>
    </source>
</evidence>
<dbReference type="PANTHER" id="PTHR21236">
    <property type="entry name" value="GOLGI MEMBRANE PROTEIN YIP1"/>
    <property type="match status" value="1"/>
</dbReference>
<dbReference type="GO" id="GO:0005802">
    <property type="term" value="C:trans-Golgi network"/>
    <property type="evidence" value="ECO:0007669"/>
    <property type="project" value="TreeGrafter"/>
</dbReference>
<reference evidence="9" key="1">
    <citation type="journal article" date="2019" name="Nat. Commun.">
        <title>Expansion of phycobilisome linker gene families in mesophilic red algae.</title>
        <authorList>
            <person name="Lee J."/>
            <person name="Kim D."/>
            <person name="Bhattacharya D."/>
            <person name="Yoon H.S."/>
        </authorList>
    </citation>
    <scope>NUCLEOTIDE SEQUENCE [LARGE SCALE GENOMIC DNA]</scope>
    <source>
        <strain evidence="9">CCMP 1328</strain>
    </source>
</reference>
<evidence type="ECO:0000256" key="4">
    <source>
        <dbReference type="ARBA" id="ARBA00022989"/>
    </source>
</evidence>
<name>A0A5J4YV94_PORPP</name>
<evidence type="ECO:0000313" key="9">
    <source>
        <dbReference type="Proteomes" id="UP000324585"/>
    </source>
</evidence>
<evidence type="ECO:0000256" key="5">
    <source>
        <dbReference type="ARBA" id="ARBA00023136"/>
    </source>
</evidence>
<accession>A0A5J4YV94</accession>
<dbReference type="Pfam" id="PF04893">
    <property type="entry name" value="Yip1"/>
    <property type="match status" value="1"/>
</dbReference>
<comment type="caution">
    <text evidence="8">The sequence shown here is derived from an EMBL/GenBank/DDBJ whole genome shotgun (WGS) entry which is preliminary data.</text>
</comment>
<dbReference type="Proteomes" id="UP000324585">
    <property type="component" value="Unassembled WGS sequence"/>
</dbReference>
<dbReference type="EMBL" id="VRMN01000004">
    <property type="protein sequence ID" value="KAA8494772.1"/>
    <property type="molecule type" value="Genomic_DNA"/>
</dbReference>
<sequence length="295" mass="32433">MPIQFNGSWSNRVDKPFKMTGPHEQSARDCVRQTRCPKRRGRKGCCAAMSFDTFDSSLAANTLNEPVLKTVLRDVSIVGRRIWLVLSPDAAQHLRAELRDWELWGVLFISMSLATILSMEASHEASAVFSIVFLVVFLGSAVVTLNAQLLGAALSFFQTLCMLGYCVFPILLAALINLLWQFVPPIFAVLLIIATVVACCFWSMRAASAYLEDTQLPDGRKTLLLYPVLLFFFCLSWMVLISSSGRVRSRVSGLEQATGLAPAPAPLVIAPTESPTAVPSDMPANTTLDLFSYFS</sequence>
<feature type="transmembrane region" description="Helical" evidence="6">
    <location>
        <begin position="159"/>
        <end position="180"/>
    </location>
</feature>
<protein>
    <recommendedName>
        <fullName evidence="6">Protein YIPF</fullName>
    </recommendedName>
</protein>